<proteinExistence type="predicted"/>
<dbReference type="Proteomes" id="UP000824998">
    <property type="component" value="Unassembled WGS sequence"/>
</dbReference>
<organism evidence="1 2">
    <name type="scientific">Amylocarpus encephaloides</name>
    <dbReference type="NCBI Taxonomy" id="45428"/>
    <lineage>
        <taxon>Eukaryota</taxon>
        <taxon>Fungi</taxon>
        <taxon>Dikarya</taxon>
        <taxon>Ascomycota</taxon>
        <taxon>Pezizomycotina</taxon>
        <taxon>Leotiomycetes</taxon>
        <taxon>Helotiales</taxon>
        <taxon>Helotiales incertae sedis</taxon>
        <taxon>Amylocarpus</taxon>
    </lineage>
</organism>
<name>A0A9P7YFZ1_9HELO</name>
<protein>
    <submittedName>
        <fullName evidence="1">Uncharacterized protein</fullName>
    </submittedName>
</protein>
<gene>
    <name evidence="1" type="ORF">BJ875DRAFT_466109</name>
</gene>
<dbReference type="EMBL" id="MU251535">
    <property type="protein sequence ID" value="KAG9232691.1"/>
    <property type="molecule type" value="Genomic_DNA"/>
</dbReference>
<sequence length="252" mass="29849">MRLDYRRFYPSDRHRSYHIMYELVRPFVKKRKEGTVLDVNKPNHHQKCNRDHLKFHRYLLIFALSQVNRKVRRELCESFWRNIELCLGVHERPSYYPTIAFFKNPRNILPSIKKLRVGLRWLGDFKRDSSSNAKCLIATGSNLVNLEEVTIEIKAEADKIRQVVAEGENAEWVRAFIKMDVWKLKVRLRLNFEWPHVDRDDPTSSAFRKKCEKVTCELENQITNILIGPTKPTAMTKQEAYIAFRTSQLTSP</sequence>
<evidence type="ECO:0000313" key="2">
    <source>
        <dbReference type="Proteomes" id="UP000824998"/>
    </source>
</evidence>
<accession>A0A9P7YFZ1</accession>
<comment type="caution">
    <text evidence="1">The sequence shown here is derived from an EMBL/GenBank/DDBJ whole genome shotgun (WGS) entry which is preliminary data.</text>
</comment>
<evidence type="ECO:0000313" key="1">
    <source>
        <dbReference type="EMBL" id="KAG9232691.1"/>
    </source>
</evidence>
<keyword evidence="2" id="KW-1185">Reference proteome</keyword>
<dbReference type="AlphaFoldDB" id="A0A9P7YFZ1"/>
<reference evidence="1" key="1">
    <citation type="journal article" date="2021" name="IMA Fungus">
        <title>Genomic characterization of three marine fungi, including Emericellopsis atlantica sp. nov. with signatures of a generalist lifestyle and marine biomass degradation.</title>
        <authorList>
            <person name="Hagestad O.C."/>
            <person name="Hou L."/>
            <person name="Andersen J.H."/>
            <person name="Hansen E.H."/>
            <person name="Altermark B."/>
            <person name="Li C."/>
            <person name="Kuhnert E."/>
            <person name="Cox R.J."/>
            <person name="Crous P.W."/>
            <person name="Spatafora J.W."/>
            <person name="Lail K."/>
            <person name="Amirebrahimi M."/>
            <person name="Lipzen A."/>
            <person name="Pangilinan J."/>
            <person name="Andreopoulos W."/>
            <person name="Hayes R.D."/>
            <person name="Ng V."/>
            <person name="Grigoriev I.V."/>
            <person name="Jackson S.A."/>
            <person name="Sutton T.D.S."/>
            <person name="Dobson A.D.W."/>
            <person name="Rama T."/>
        </authorList>
    </citation>
    <scope>NUCLEOTIDE SEQUENCE</scope>
    <source>
        <strain evidence="1">TRa018bII</strain>
    </source>
</reference>